<comment type="similarity">
    <text evidence="1 6">Belongs to the NusB family.</text>
</comment>
<dbReference type="Gene3D" id="1.10.940.10">
    <property type="entry name" value="NusB-like"/>
    <property type="match status" value="1"/>
</dbReference>
<evidence type="ECO:0000256" key="5">
    <source>
        <dbReference type="ARBA" id="ARBA00023163"/>
    </source>
</evidence>
<gene>
    <name evidence="6" type="primary">nusB</name>
    <name evidence="8" type="ORF">WH50_01110</name>
</gene>
<evidence type="ECO:0000256" key="1">
    <source>
        <dbReference type="ARBA" id="ARBA00005952"/>
    </source>
</evidence>
<protein>
    <recommendedName>
        <fullName evidence="6">Transcription antitermination protein NusB</fullName>
    </recommendedName>
    <alternativeName>
        <fullName evidence="6">Antitermination factor NusB</fullName>
    </alternativeName>
</protein>
<evidence type="ECO:0000256" key="4">
    <source>
        <dbReference type="ARBA" id="ARBA00023015"/>
    </source>
</evidence>
<sequence>MSQDKPVKKEALANKRRNARQFSLQALYQWSLAGGNLTDIEVQFRTDNDMSKTDLTLFRELLHGVPAKVADLDVHLQPKLDRALKDLDPVEKCILRMGAYELAFRLEVPYRVVINECVELAKLFGATDSHKYINGVLDRVARELRAAETQRNNRPA</sequence>
<comment type="function">
    <text evidence="6">Involved in transcription antitermination. Required for transcription of ribosomal RNA (rRNA) genes. Binds specifically to the boxA antiterminator sequence of the ribosomal RNA (rrn) operons.</text>
</comment>
<keyword evidence="5 6" id="KW-0804">Transcription</keyword>
<reference evidence="8 9" key="1">
    <citation type="submission" date="2015-03" db="EMBL/GenBank/DDBJ databases">
        <authorList>
            <person name="Krishnan R."/>
            <person name="Midha S."/>
            <person name="Patil P.B."/>
            <person name="Rameshkumar N."/>
        </authorList>
    </citation>
    <scope>NUCLEOTIDE SEQUENCE [LARGE SCALE GENOMIC DNA]</scope>
    <source>
        <strain evidence="8 9">L1E11</strain>
    </source>
</reference>
<dbReference type="NCBIfam" id="TIGR01951">
    <property type="entry name" value="nusB"/>
    <property type="match status" value="1"/>
</dbReference>
<evidence type="ECO:0000256" key="6">
    <source>
        <dbReference type="HAMAP-Rule" id="MF_00073"/>
    </source>
</evidence>
<evidence type="ECO:0000259" key="7">
    <source>
        <dbReference type="Pfam" id="PF01029"/>
    </source>
</evidence>
<organism evidence="8 9">
    <name type="scientific">Pokkaliibacter plantistimulans</name>
    <dbReference type="NCBI Taxonomy" id="1635171"/>
    <lineage>
        <taxon>Bacteria</taxon>
        <taxon>Pseudomonadati</taxon>
        <taxon>Pseudomonadota</taxon>
        <taxon>Gammaproteobacteria</taxon>
        <taxon>Oceanospirillales</taxon>
        <taxon>Balneatrichaceae</taxon>
        <taxon>Pokkaliibacter</taxon>
    </lineage>
</organism>
<dbReference type="InterPro" id="IPR035926">
    <property type="entry name" value="NusB-like_sf"/>
</dbReference>
<dbReference type="SUPFAM" id="SSF48013">
    <property type="entry name" value="NusB-like"/>
    <property type="match status" value="1"/>
</dbReference>
<name>A0ABX5M5Q7_9GAMM</name>
<keyword evidence="4 6" id="KW-0805">Transcription regulation</keyword>
<feature type="domain" description="NusB/RsmB/TIM44" evidence="7">
    <location>
        <begin position="17"/>
        <end position="142"/>
    </location>
</feature>
<dbReference type="InterPro" id="IPR006027">
    <property type="entry name" value="NusB_RsmB_TIM44"/>
</dbReference>
<evidence type="ECO:0000256" key="3">
    <source>
        <dbReference type="ARBA" id="ARBA00022884"/>
    </source>
</evidence>
<dbReference type="HAMAP" id="MF_00073">
    <property type="entry name" value="NusB"/>
    <property type="match status" value="1"/>
</dbReference>
<proteinExistence type="inferred from homology"/>
<evidence type="ECO:0000313" key="8">
    <source>
        <dbReference type="EMBL" id="PXF32991.1"/>
    </source>
</evidence>
<comment type="caution">
    <text evidence="8">The sequence shown here is derived from an EMBL/GenBank/DDBJ whole genome shotgun (WGS) entry which is preliminary data.</text>
</comment>
<evidence type="ECO:0000313" key="9">
    <source>
        <dbReference type="Proteomes" id="UP000248090"/>
    </source>
</evidence>
<dbReference type="PANTHER" id="PTHR11078">
    <property type="entry name" value="N UTILIZATION SUBSTANCE PROTEIN B-RELATED"/>
    <property type="match status" value="1"/>
</dbReference>
<dbReference type="Pfam" id="PF01029">
    <property type="entry name" value="NusB"/>
    <property type="match status" value="1"/>
</dbReference>
<evidence type="ECO:0000256" key="2">
    <source>
        <dbReference type="ARBA" id="ARBA00022814"/>
    </source>
</evidence>
<accession>A0ABX5M5Q7</accession>
<dbReference type="InterPro" id="IPR011605">
    <property type="entry name" value="NusB_fam"/>
</dbReference>
<keyword evidence="3 6" id="KW-0694">RNA-binding</keyword>
<dbReference type="Proteomes" id="UP000248090">
    <property type="component" value="Unassembled WGS sequence"/>
</dbReference>
<keyword evidence="2 6" id="KW-0889">Transcription antitermination</keyword>
<dbReference type="PANTHER" id="PTHR11078:SF3">
    <property type="entry name" value="ANTITERMINATION NUSB DOMAIN-CONTAINING PROTEIN"/>
    <property type="match status" value="1"/>
</dbReference>
<dbReference type="RefSeq" id="WP_110185666.1">
    <property type="nucleotide sequence ID" value="NZ_CP177354.1"/>
</dbReference>
<keyword evidence="9" id="KW-1185">Reference proteome</keyword>
<dbReference type="EMBL" id="LAPT01000003">
    <property type="protein sequence ID" value="PXF32991.1"/>
    <property type="molecule type" value="Genomic_DNA"/>
</dbReference>